<dbReference type="AlphaFoldDB" id="A0A2P2QX72"/>
<name>A0A2P2QX72_RHIMU</name>
<organism evidence="1">
    <name type="scientific">Rhizophora mucronata</name>
    <name type="common">Asiatic mangrove</name>
    <dbReference type="NCBI Taxonomy" id="61149"/>
    <lineage>
        <taxon>Eukaryota</taxon>
        <taxon>Viridiplantae</taxon>
        <taxon>Streptophyta</taxon>
        <taxon>Embryophyta</taxon>
        <taxon>Tracheophyta</taxon>
        <taxon>Spermatophyta</taxon>
        <taxon>Magnoliopsida</taxon>
        <taxon>eudicotyledons</taxon>
        <taxon>Gunneridae</taxon>
        <taxon>Pentapetalae</taxon>
        <taxon>rosids</taxon>
        <taxon>fabids</taxon>
        <taxon>Malpighiales</taxon>
        <taxon>Rhizophoraceae</taxon>
        <taxon>Rhizophora</taxon>
    </lineage>
</organism>
<dbReference type="EMBL" id="GGEC01091063">
    <property type="protein sequence ID" value="MBX71547.1"/>
    <property type="molecule type" value="Transcribed_RNA"/>
</dbReference>
<evidence type="ECO:0000313" key="1">
    <source>
        <dbReference type="EMBL" id="MBX71547.1"/>
    </source>
</evidence>
<reference evidence="1" key="1">
    <citation type="submission" date="2018-02" db="EMBL/GenBank/DDBJ databases">
        <title>Rhizophora mucronata_Transcriptome.</title>
        <authorList>
            <person name="Meera S.P."/>
            <person name="Sreeshan A."/>
            <person name="Augustine A."/>
        </authorList>
    </citation>
    <scope>NUCLEOTIDE SEQUENCE</scope>
    <source>
        <tissue evidence="1">Leaf</tissue>
    </source>
</reference>
<sequence length="74" mass="8337">MNAFFVHERTFERKSASSCYGGCFTKLEIANATCAYVICGFVCLASNYVMLLVQNFQQHHASCFSMLSTYFSLP</sequence>
<protein>
    <submittedName>
        <fullName evidence="1">Uncharacterized protein</fullName>
    </submittedName>
</protein>
<accession>A0A2P2QX72</accession>
<proteinExistence type="predicted"/>